<dbReference type="Proteomes" id="UP001359559">
    <property type="component" value="Unassembled WGS sequence"/>
</dbReference>
<accession>A0AAN9I328</accession>
<proteinExistence type="inferred from homology"/>
<dbReference type="PANTHER" id="PTHR28520">
    <property type="entry name" value="MITOTIC-SPINDLE ORGANIZING PROTEIN 1"/>
    <property type="match status" value="1"/>
</dbReference>
<evidence type="ECO:0000256" key="3">
    <source>
        <dbReference type="ARBA" id="ARBA00022490"/>
    </source>
</evidence>
<dbReference type="GO" id="GO:0051415">
    <property type="term" value="P:microtubule nucleation by interphase microtubule organizing center"/>
    <property type="evidence" value="ECO:0007669"/>
    <property type="project" value="TreeGrafter"/>
</dbReference>
<evidence type="ECO:0000256" key="2">
    <source>
        <dbReference type="ARBA" id="ARBA00011015"/>
    </source>
</evidence>
<organism evidence="6 7">
    <name type="scientific">Clitoria ternatea</name>
    <name type="common">Butterfly pea</name>
    <dbReference type="NCBI Taxonomy" id="43366"/>
    <lineage>
        <taxon>Eukaryota</taxon>
        <taxon>Viridiplantae</taxon>
        <taxon>Streptophyta</taxon>
        <taxon>Embryophyta</taxon>
        <taxon>Tracheophyta</taxon>
        <taxon>Spermatophyta</taxon>
        <taxon>Magnoliopsida</taxon>
        <taxon>eudicotyledons</taxon>
        <taxon>Gunneridae</taxon>
        <taxon>Pentapetalae</taxon>
        <taxon>rosids</taxon>
        <taxon>fabids</taxon>
        <taxon>Fabales</taxon>
        <taxon>Fabaceae</taxon>
        <taxon>Papilionoideae</taxon>
        <taxon>50 kb inversion clade</taxon>
        <taxon>NPAAA clade</taxon>
        <taxon>indigoferoid/millettioid clade</taxon>
        <taxon>Phaseoleae</taxon>
        <taxon>Clitoria</taxon>
    </lineage>
</organism>
<comment type="caution">
    <text evidence="6">The sequence shown here is derived from an EMBL/GenBank/DDBJ whole genome shotgun (WGS) entry which is preliminary data.</text>
</comment>
<keyword evidence="3" id="KW-0963">Cytoplasm</keyword>
<evidence type="ECO:0000313" key="6">
    <source>
        <dbReference type="EMBL" id="KAK7263304.1"/>
    </source>
</evidence>
<gene>
    <name evidence="6" type="ORF">RJT34_30892</name>
</gene>
<dbReference type="AlphaFoldDB" id="A0AAN9I328"/>
<name>A0AAN9I328_CLITE</name>
<feature type="compositionally biased region" description="Low complexity" evidence="5">
    <location>
        <begin position="87"/>
        <end position="101"/>
    </location>
</feature>
<dbReference type="GO" id="GO:0000931">
    <property type="term" value="C:gamma-tubulin ring complex"/>
    <property type="evidence" value="ECO:0007669"/>
    <property type="project" value="InterPro"/>
</dbReference>
<dbReference type="Pfam" id="PF12554">
    <property type="entry name" value="MOZART1"/>
    <property type="match status" value="1"/>
</dbReference>
<feature type="region of interest" description="Disordered" evidence="5">
    <location>
        <begin position="86"/>
        <end position="109"/>
    </location>
</feature>
<evidence type="ECO:0000256" key="1">
    <source>
        <dbReference type="ARBA" id="ARBA00004267"/>
    </source>
</evidence>
<evidence type="ECO:0000256" key="4">
    <source>
        <dbReference type="ARBA" id="ARBA00023212"/>
    </source>
</evidence>
<dbReference type="InterPro" id="IPR022214">
    <property type="entry name" value="MZT1"/>
</dbReference>
<dbReference type="GO" id="GO:0031021">
    <property type="term" value="C:interphase microtubule organizing center"/>
    <property type="evidence" value="ECO:0007669"/>
    <property type="project" value="TreeGrafter"/>
</dbReference>
<comment type="subcellular location">
    <subcellularLocation>
        <location evidence="1">Cytoplasm</location>
        <location evidence="1">Cytoskeleton</location>
        <location evidence="1">Microtubule organizing center</location>
    </subcellularLocation>
</comment>
<evidence type="ECO:0000313" key="7">
    <source>
        <dbReference type="Proteomes" id="UP001359559"/>
    </source>
</evidence>
<evidence type="ECO:0000256" key="5">
    <source>
        <dbReference type="SAM" id="MobiDB-lite"/>
    </source>
</evidence>
<dbReference type="GO" id="GO:0090307">
    <property type="term" value="P:mitotic spindle assembly"/>
    <property type="evidence" value="ECO:0007669"/>
    <property type="project" value="TreeGrafter"/>
</dbReference>
<keyword evidence="7" id="KW-1185">Reference proteome</keyword>
<comment type="similarity">
    <text evidence="2">Belongs to the MOZART1 family.</text>
</comment>
<keyword evidence="4" id="KW-0206">Cytoskeleton</keyword>
<dbReference type="GO" id="GO:0033566">
    <property type="term" value="P:gamma-tubulin complex localization"/>
    <property type="evidence" value="ECO:0007669"/>
    <property type="project" value="InterPro"/>
</dbReference>
<dbReference type="PANTHER" id="PTHR28520:SF2">
    <property type="entry name" value="MITOTIC-SPINDLE ORGANIZING PROTEIN 1"/>
    <property type="match status" value="1"/>
</dbReference>
<reference evidence="6 7" key="1">
    <citation type="submission" date="2024-01" db="EMBL/GenBank/DDBJ databases">
        <title>The genomes of 5 underutilized Papilionoideae crops provide insights into root nodulation and disease resistance.</title>
        <authorList>
            <person name="Yuan L."/>
        </authorList>
    </citation>
    <scope>NUCLEOTIDE SEQUENCE [LARGE SCALE GENOMIC DNA]</scope>
    <source>
        <strain evidence="6">LY-2023</strain>
        <tissue evidence="6">Leaf</tissue>
    </source>
</reference>
<dbReference type="EMBL" id="JAYKXN010000008">
    <property type="protein sequence ID" value="KAK7263304.1"/>
    <property type="molecule type" value="Genomic_DNA"/>
</dbReference>
<dbReference type="GO" id="GO:0005819">
    <property type="term" value="C:spindle"/>
    <property type="evidence" value="ECO:0007669"/>
    <property type="project" value="TreeGrafter"/>
</dbReference>
<protein>
    <submittedName>
        <fullName evidence="6">Uncharacterized protein</fullName>
    </submittedName>
</protein>
<sequence>MLSIATSLPSATMSKSKASTSAYPLTSSSMQWALIKHGAEAARTARASHDTDLDRDTLSVLIALCDLGINPKTLVVVVVKELRKETPSFSSSHHAAPSSFSCVHRLANS</sequence>